<evidence type="ECO:0000256" key="1">
    <source>
        <dbReference type="SAM" id="Phobius"/>
    </source>
</evidence>
<evidence type="ECO:0000313" key="3">
    <source>
        <dbReference type="Proteomes" id="UP000478052"/>
    </source>
</evidence>
<comment type="caution">
    <text evidence="2">The sequence shown here is derived from an EMBL/GenBank/DDBJ whole genome shotgun (WGS) entry which is preliminary data.</text>
</comment>
<keyword evidence="1" id="KW-0472">Membrane</keyword>
<keyword evidence="3" id="KW-1185">Reference proteome</keyword>
<feature type="non-terminal residue" evidence="2">
    <location>
        <position position="1"/>
    </location>
</feature>
<name>A0A6G0Z7Z7_APHCR</name>
<keyword evidence="1" id="KW-1133">Transmembrane helix</keyword>
<sequence>YVTKESLYNKDLKIATVDQIAKLYYSRFLSKLQRHPNPLIDHHHYVLFLTTHYAASRGVDSKTYIVKMIKFLRILSLETSLFMFLLCYFILYLLCLCTADDFAYCI</sequence>
<accession>A0A6G0Z7Z7</accession>
<evidence type="ECO:0000313" key="2">
    <source>
        <dbReference type="EMBL" id="KAF0766653.1"/>
    </source>
</evidence>
<proteinExistence type="predicted"/>
<dbReference type="OrthoDB" id="415068at2759"/>
<organism evidence="2 3">
    <name type="scientific">Aphis craccivora</name>
    <name type="common">Cowpea aphid</name>
    <dbReference type="NCBI Taxonomy" id="307492"/>
    <lineage>
        <taxon>Eukaryota</taxon>
        <taxon>Metazoa</taxon>
        <taxon>Ecdysozoa</taxon>
        <taxon>Arthropoda</taxon>
        <taxon>Hexapoda</taxon>
        <taxon>Insecta</taxon>
        <taxon>Pterygota</taxon>
        <taxon>Neoptera</taxon>
        <taxon>Paraneoptera</taxon>
        <taxon>Hemiptera</taxon>
        <taxon>Sternorrhyncha</taxon>
        <taxon>Aphidomorpha</taxon>
        <taxon>Aphidoidea</taxon>
        <taxon>Aphididae</taxon>
        <taxon>Aphidini</taxon>
        <taxon>Aphis</taxon>
        <taxon>Aphis</taxon>
    </lineage>
</organism>
<keyword evidence="1" id="KW-0812">Transmembrane</keyword>
<reference evidence="2 3" key="1">
    <citation type="submission" date="2019-08" db="EMBL/GenBank/DDBJ databases">
        <title>Whole genome of Aphis craccivora.</title>
        <authorList>
            <person name="Voronova N.V."/>
            <person name="Shulinski R.S."/>
            <person name="Bandarenka Y.V."/>
            <person name="Zhorov D.G."/>
            <person name="Warner D."/>
        </authorList>
    </citation>
    <scope>NUCLEOTIDE SEQUENCE [LARGE SCALE GENOMIC DNA]</scope>
    <source>
        <strain evidence="2">180601</strain>
        <tissue evidence="2">Whole Body</tissue>
    </source>
</reference>
<dbReference type="EMBL" id="VUJU01001139">
    <property type="protein sequence ID" value="KAF0766653.1"/>
    <property type="molecule type" value="Genomic_DNA"/>
</dbReference>
<protein>
    <submittedName>
        <fullName evidence="2">Uncharacterized protein</fullName>
    </submittedName>
</protein>
<feature type="transmembrane region" description="Helical" evidence="1">
    <location>
        <begin position="71"/>
        <end position="94"/>
    </location>
</feature>
<gene>
    <name evidence="2" type="ORF">FWK35_00032914</name>
</gene>
<dbReference type="AlphaFoldDB" id="A0A6G0Z7Z7"/>
<dbReference type="Proteomes" id="UP000478052">
    <property type="component" value="Unassembled WGS sequence"/>
</dbReference>